<dbReference type="PANTHER" id="PTHR39323">
    <property type="entry name" value="BLR1149 PROTEIN"/>
    <property type="match status" value="1"/>
</dbReference>
<dbReference type="PANTHER" id="PTHR39323:SF1">
    <property type="entry name" value="BLR1149 PROTEIN"/>
    <property type="match status" value="1"/>
</dbReference>
<keyword evidence="2" id="KW-0540">Nuclease</keyword>
<keyword evidence="3" id="KW-1185">Reference proteome</keyword>
<dbReference type="Gene3D" id="3.60.21.10">
    <property type="match status" value="1"/>
</dbReference>
<dbReference type="Pfam" id="PF00149">
    <property type="entry name" value="Metallophos"/>
    <property type="match status" value="1"/>
</dbReference>
<name>A0ABS7VUS1_9HYPH</name>
<organism evidence="2 3">
    <name type="scientific">Microvirga puerhi</name>
    <dbReference type="NCBI Taxonomy" id="2876078"/>
    <lineage>
        <taxon>Bacteria</taxon>
        <taxon>Pseudomonadati</taxon>
        <taxon>Pseudomonadota</taxon>
        <taxon>Alphaproteobacteria</taxon>
        <taxon>Hyphomicrobiales</taxon>
        <taxon>Methylobacteriaceae</taxon>
        <taxon>Microvirga</taxon>
    </lineage>
</organism>
<keyword evidence="2" id="KW-0436">Ligase</keyword>
<keyword evidence="2" id="KW-0255">Endonuclease</keyword>
<dbReference type="NCBIfam" id="TIGR04123">
    <property type="entry name" value="P_estr_lig_assc"/>
    <property type="match status" value="1"/>
</dbReference>
<dbReference type="InterPro" id="IPR024173">
    <property type="entry name" value="Pesterase_MJ0037-like"/>
</dbReference>
<feature type="domain" description="Calcineurin-like phosphoesterase" evidence="1">
    <location>
        <begin position="37"/>
        <end position="124"/>
    </location>
</feature>
<dbReference type="InterPro" id="IPR004843">
    <property type="entry name" value="Calcineurin-like_PHP"/>
</dbReference>
<dbReference type="RefSeq" id="WP_224315359.1">
    <property type="nucleotide sequence ID" value="NZ_JAIRBM010000020.1"/>
</dbReference>
<dbReference type="EC" id="3.1.-.-" evidence="2"/>
<dbReference type="PIRSF" id="PIRSF000887">
    <property type="entry name" value="Pesterase_MJ0037"/>
    <property type="match status" value="1"/>
</dbReference>
<dbReference type="EMBL" id="JAIRBM010000020">
    <property type="protein sequence ID" value="MBZ6078608.1"/>
    <property type="molecule type" value="Genomic_DNA"/>
</dbReference>
<reference evidence="2 3" key="1">
    <citation type="submission" date="2021-09" db="EMBL/GenBank/DDBJ databases">
        <title>The complete genome sequence of a new microorganism.</title>
        <authorList>
            <person name="Zi Z."/>
        </authorList>
    </citation>
    <scope>NUCLEOTIDE SEQUENCE [LARGE SCALE GENOMIC DNA]</scope>
    <source>
        <strain evidence="2 3">WGZ8</strain>
    </source>
</reference>
<dbReference type="Proteomes" id="UP000704176">
    <property type="component" value="Unassembled WGS sequence"/>
</dbReference>
<keyword evidence="2" id="KW-0378">Hydrolase</keyword>
<dbReference type="SUPFAM" id="SSF56300">
    <property type="entry name" value="Metallo-dependent phosphatases"/>
    <property type="match status" value="1"/>
</dbReference>
<protein>
    <submittedName>
        <fullName evidence="2">Ligase-associated DNA damage response endonuclease PdeM</fullName>
        <ecNumber evidence="2">3.1.-.-</ecNumber>
    </submittedName>
</protein>
<evidence type="ECO:0000313" key="3">
    <source>
        <dbReference type="Proteomes" id="UP000704176"/>
    </source>
</evidence>
<dbReference type="GO" id="GO:0016874">
    <property type="term" value="F:ligase activity"/>
    <property type="evidence" value="ECO:0007669"/>
    <property type="project" value="UniProtKB-KW"/>
</dbReference>
<proteinExistence type="predicted"/>
<gene>
    <name evidence="2" type="primary">pdeM</name>
    <name evidence="2" type="ORF">K9B37_20315</name>
</gene>
<dbReference type="InterPro" id="IPR026336">
    <property type="entry name" value="PdeM-like"/>
</dbReference>
<dbReference type="GO" id="GO:0004519">
    <property type="term" value="F:endonuclease activity"/>
    <property type="evidence" value="ECO:0007669"/>
    <property type="project" value="UniProtKB-KW"/>
</dbReference>
<accession>A0ABS7VUS1</accession>
<evidence type="ECO:0000259" key="1">
    <source>
        <dbReference type="Pfam" id="PF00149"/>
    </source>
</evidence>
<comment type="caution">
    <text evidence="2">The sequence shown here is derived from an EMBL/GenBank/DDBJ whole genome shotgun (WGS) entry which is preliminary data.</text>
</comment>
<evidence type="ECO:0000313" key="2">
    <source>
        <dbReference type="EMBL" id="MBZ6078608.1"/>
    </source>
</evidence>
<dbReference type="InterPro" id="IPR029052">
    <property type="entry name" value="Metallo-depent_PP-like"/>
</dbReference>
<sequence>MTALLKNKQTTTEIGLSGQAAVLDLTGGLYLPDEDALLVADLHFEKGSSFARRGMMLPPYDTRETLKALREAVYRFDPRVVVALGDSFHDVGGPERLGDEERATLSEVQKGRDWIWIPGNHDHSLPESIGGRVLSEMTMGALVLRHEPLEGAGAEVAGHLHPVGKVVMRGRATRRRCFLTDGQRCIMPALGAYAGGLNACDAAFKPLFPKGFTAYLIGTERIFAIARSMLCRD</sequence>
<dbReference type="GO" id="GO:0016787">
    <property type="term" value="F:hydrolase activity"/>
    <property type="evidence" value="ECO:0007669"/>
    <property type="project" value="UniProtKB-KW"/>
</dbReference>